<evidence type="ECO:0000256" key="1">
    <source>
        <dbReference type="SAM" id="MobiDB-lite"/>
    </source>
</evidence>
<organism evidence="3 4">
    <name type="scientific">Nannocystis bainbridge</name>
    <dbReference type="NCBI Taxonomy" id="2995303"/>
    <lineage>
        <taxon>Bacteria</taxon>
        <taxon>Pseudomonadati</taxon>
        <taxon>Myxococcota</taxon>
        <taxon>Polyangia</taxon>
        <taxon>Nannocystales</taxon>
        <taxon>Nannocystaceae</taxon>
        <taxon>Nannocystis</taxon>
    </lineage>
</organism>
<evidence type="ECO:0000313" key="4">
    <source>
        <dbReference type="Proteomes" id="UP001221686"/>
    </source>
</evidence>
<sequence>MSSAPTPPLLAYKLVAILTTFIAGVSLLVAVMLMIRVDKARDLLQSKLQACPCCSEALANPPASPPQQPVNMPVNTPVNHPVNAPKT</sequence>
<reference evidence="3 4" key="1">
    <citation type="submission" date="2022-11" db="EMBL/GenBank/DDBJ databases">
        <title>Minimal conservation of predation-associated metabolite biosynthetic gene clusters underscores biosynthetic potential of Myxococcota including descriptions for ten novel species: Archangium lansinium sp. nov., Myxococcus landrumus sp. nov., Nannocystis bai.</title>
        <authorList>
            <person name="Ahearne A."/>
            <person name="Stevens C."/>
            <person name="Dowd S."/>
        </authorList>
    </citation>
    <scope>NUCLEOTIDE SEQUENCE [LARGE SCALE GENOMIC DNA]</scope>
    <source>
        <strain evidence="3 4">BB15-2</strain>
    </source>
</reference>
<name>A0ABT5E8D6_9BACT</name>
<feature type="compositionally biased region" description="Polar residues" evidence="1">
    <location>
        <begin position="69"/>
        <end position="78"/>
    </location>
</feature>
<proteinExistence type="predicted"/>
<evidence type="ECO:0000313" key="3">
    <source>
        <dbReference type="EMBL" id="MDC0721036.1"/>
    </source>
</evidence>
<protein>
    <submittedName>
        <fullName evidence="3">Uncharacterized protein</fullName>
    </submittedName>
</protein>
<evidence type="ECO:0000256" key="2">
    <source>
        <dbReference type="SAM" id="Phobius"/>
    </source>
</evidence>
<keyword evidence="2" id="KW-1133">Transmembrane helix</keyword>
<keyword evidence="4" id="KW-1185">Reference proteome</keyword>
<dbReference type="RefSeq" id="WP_272089540.1">
    <property type="nucleotide sequence ID" value="NZ_JAQNDL010000003.1"/>
</dbReference>
<keyword evidence="2" id="KW-0812">Transmembrane</keyword>
<comment type="caution">
    <text evidence="3">The sequence shown here is derived from an EMBL/GenBank/DDBJ whole genome shotgun (WGS) entry which is preliminary data.</text>
</comment>
<feature type="transmembrane region" description="Helical" evidence="2">
    <location>
        <begin position="12"/>
        <end position="35"/>
    </location>
</feature>
<dbReference type="EMBL" id="JAQNDL010000003">
    <property type="protein sequence ID" value="MDC0721036.1"/>
    <property type="molecule type" value="Genomic_DNA"/>
</dbReference>
<accession>A0ABT5E8D6</accession>
<keyword evidence="2" id="KW-0472">Membrane</keyword>
<gene>
    <name evidence="3" type="ORF">POL25_29285</name>
</gene>
<feature type="region of interest" description="Disordered" evidence="1">
    <location>
        <begin position="62"/>
        <end position="87"/>
    </location>
</feature>
<dbReference type="Proteomes" id="UP001221686">
    <property type="component" value="Unassembled WGS sequence"/>
</dbReference>